<dbReference type="GO" id="GO:0009231">
    <property type="term" value="P:riboflavin biosynthetic process"/>
    <property type="evidence" value="ECO:0007669"/>
    <property type="project" value="TreeGrafter"/>
</dbReference>
<keyword evidence="2" id="KW-0479">Metal-binding</keyword>
<organism evidence="5">
    <name type="scientific">marine metagenome</name>
    <dbReference type="NCBI Taxonomy" id="408172"/>
    <lineage>
        <taxon>unclassified sequences</taxon>
        <taxon>metagenomes</taxon>
        <taxon>ecological metagenomes</taxon>
    </lineage>
</organism>
<protein>
    <recommendedName>
        <fullName evidence="6">Creatininase family protein</fullName>
    </recommendedName>
</protein>
<proteinExistence type="predicted"/>
<dbReference type="SUPFAM" id="SSF102215">
    <property type="entry name" value="Creatininase"/>
    <property type="match status" value="1"/>
</dbReference>
<sequence>MNDSKVRWEEMLPHEFVEARDACSLCYMPFGLAEPHGWFNALGLDWLKATALVEAAASEHGGIVAPPFCWHMTEVPQFHDDGHGNGWFHSSGIKQSLASSIPPDLFFRTVFHQIRAFDARGFHAAILVTGHYGGLEKGLRKLCEYYTLRTGSPLRLYAIADWECIPEEQTYRGDHAGMCETSQLMALRPKLTDVSRRTGDDELGSFFAGGI</sequence>
<comment type="cofactor">
    <cofactor evidence="1">
        <name>Zn(2+)</name>
        <dbReference type="ChEBI" id="CHEBI:29105"/>
    </cofactor>
</comment>
<keyword evidence="3" id="KW-0378">Hydrolase</keyword>
<dbReference type="InterPro" id="IPR024087">
    <property type="entry name" value="Creatininase-like_sf"/>
</dbReference>
<dbReference type="PANTHER" id="PTHR35005:SF1">
    <property type="entry name" value="2-AMINO-5-FORMYLAMINO-6-RIBOSYLAMINOPYRIMIDIN-4(3H)-ONE 5'-MONOPHOSPHATE DEFORMYLASE"/>
    <property type="match status" value="1"/>
</dbReference>
<dbReference type="PANTHER" id="PTHR35005">
    <property type="entry name" value="3-DEHYDRO-SCYLLO-INOSOSE HYDROLASE"/>
    <property type="match status" value="1"/>
</dbReference>
<reference evidence="5" key="1">
    <citation type="submission" date="2018-05" db="EMBL/GenBank/DDBJ databases">
        <authorList>
            <person name="Lanie J.A."/>
            <person name="Ng W.-L."/>
            <person name="Kazmierczak K.M."/>
            <person name="Andrzejewski T.M."/>
            <person name="Davidsen T.M."/>
            <person name="Wayne K.J."/>
            <person name="Tettelin H."/>
            <person name="Glass J.I."/>
            <person name="Rusch D."/>
            <person name="Podicherti R."/>
            <person name="Tsui H.-C.T."/>
            <person name="Winkler M.E."/>
        </authorList>
    </citation>
    <scope>NUCLEOTIDE SEQUENCE</scope>
</reference>
<dbReference type="GO" id="GO:0046872">
    <property type="term" value="F:metal ion binding"/>
    <property type="evidence" value="ECO:0007669"/>
    <property type="project" value="UniProtKB-KW"/>
</dbReference>
<dbReference type="GO" id="GO:0016811">
    <property type="term" value="F:hydrolase activity, acting on carbon-nitrogen (but not peptide) bonds, in linear amides"/>
    <property type="evidence" value="ECO:0007669"/>
    <property type="project" value="TreeGrafter"/>
</dbReference>
<keyword evidence="4" id="KW-0862">Zinc</keyword>
<dbReference type="InterPro" id="IPR003785">
    <property type="entry name" value="Creatininase/forma_Hydrolase"/>
</dbReference>
<accession>A0A382ZFD9</accession>
<dbReference type="EMBL" id="UINC01182914">
    <property type="protein sequence ID" value="SVD93388.1"/>
    <property type="molecule type" value="Genomic_DNA"/>
</dbReference>
<evidence type="ECO:0000256" key="1">
    <source>
        <dbReference type="ARBA" id="ARBA00001947"/>
    </source>
</evidence>
<dbReference type="AlphaFoldDB" id="A0A382ZFD9"/>
<dbReference type="Gene3D" id="3.40.50.10310">
    <property type="entry name" value="Creatininase"/>
    <property type="match status" value="1"/>
</dbReference>
<name>A0A382ZFD9_9ZZZZ</name>
<evidence type="ECO:0000256" key="2">
    <source>
        <dbReference type="ARBA" id="ARBA00022723"/>
    </source>
</evidence>
<evidence type="ECO:0008006" key="6">
    <source>
        <dbReference type="Google" id="ProtNLM"/>
    </source>
</evidence>
<evidence type="ECO:0000313" key="5">
    <source>
        <dbReference type="EMBL" id="SVD93388.1"/>
    </source>
</evidence>
<evidence type="ECO:0000256" key="3">
    <source>
        <dbReference type="ARBA" id="ARBA00022801"/>
    </source>
</evidence>
<evidence type="ECO:0000256" key="4">
    <source>
        <dbReference type="ARBA" id="ARBA00022833"/>
    </source>
</evidence>
<feature type="non-terminal residue" evidence="5">
    <location>
        <position position="211"/>
    </location>
</feature>
<dbReference type="Pfam" id="PF02633">
    <property type="entry name" value="Creatininase"/>
    <property type="match status" value="1"/>
</dbReference>
<gene>
    <name evidence="5" type="ORF">METZ01_LOCUS446242</name>
</gene>